<dbReference type="Proteomes" id="UP000550707">
    <property type="component" value="Unassembled WGS sequence"/>
</dbReference>
<organism evidence="2 3">
    <name type="scientific">Molossus molossus</name>
    <name type="common">Pallas' mastiff bat</name>
    <name type="synonym">Vespertilio molossus</name>
    <dbReference type="NCBI Taxonomy" id="27622"/>
    <lineage>
        <taxon>Eukaryota</taxon>
        <taxon>Metazoa</taxon>
        <taxon>Chordata</taxon>
        <taxon>Craniata</taxon>
        <taxon>Vertebrata</taxon>
        <taxon>Euteleostomi</taxon>
        <taxon>Mammalia</taxon>
        <taxon>Eutheria</taxon>
        <taxon>Laurasiatheria</taxon>
        <taxon>Chiroptera</taxon>
        <taxon>Yangochiroptera</taxon>
        <taxon>Molossidae</taxon>
        <taxon>Molossus</taxon>
    </lineage>
</organism>
<keyword evidence="3" id="KW-1185">Reference proteome</keyword>
<proteinExistence type="predicted"/>
<evidence type="ECO:0000256" key="1">
    <source>
        <dbReference type="SAM" id="MobiDB-lite"/>
    </source>
</evidence>
<accession>A0A7J8DBR6</accession>
<reference evidence="2 3" key="1">
    <citation type="journal article" date="2020" name="Nature">
        <title>Six reference-quality genomes reveal evolution of bat adaptations.</title>
        <authorList>
            <person name="Jebb D."/>
            <person name="Huang Z."/>
            <person name="Pippel M."/>
            <person name="Hughes G.M."/>
            <person name="Lavrichenko K."/>
            <person name="Devanna P."/>
            <person name="Winkler S."/>
            <person name="Jermiin L.S."/>
            <person name="Skirmuntt E.C."/>
            <person name="Katzourakis A."/>
            <person name="Burkitt-Gray L."/>
            <person name="Ray D.A."/>
            <person name="Sullivan K.A.M."/>
            <person name="Roscito J.G."/>
            <person name="Kirilenko B.M."/>
            <person name="Davalos L.M."/>
            <person name="Corthals A.P."/>
            <person name="Power M.L."/>
            <person name="Jones G."/>
            <person name="Ransome R.D."/>
            <person name="Dechmann D.K.N."/>
            <person name="Locatelli A.G."/>
            <person name="Puechmaille S.J."/>
            <person name="Fedrigo O."/>
            <person name="Jarvis E.D."/>
            <person name="Hiller M."/>
            <person name="Vernes S.C."/>
            <person name="Myers E.W."/>
            <person name="Teeling E.C."/>
        </authorList>
    </citation>
    <scope>NUCLEOTIDE SEQUENCE [LARGE SCALE GENOMIC DNA]</scope>
    <source>
        <strain evidence="2">MMolMol1</strain>
        <tissue evidence="2">Muscle</tissue>
    </source>
</reference>
<gene>
    <name evidence="2" type="ORF">HJG59_009314</name>
</gene>
<evidence type="ECO:0000313" key="2">
    <source>
        <dbReference type="EMBL" id="KAF6420568.1"/>
    </source>
</evidence>
<sequence length="132" mass="14777">MQQKQRKALRAHGERKRDSERSISRLLPAHPRARPVPAWGPSRPAASRDPGGRPAHWATPASAHEECFNKAFKRQGNWDVLLTCNRTHDPSGPQTDTLTTGPHRQEFHFISFCSISPPCAYYIQGTGLLLSL</sequence>
<evidence type="ECO:0000313" key="3">
    <source>
        <dbReference type="Proteomes" id="UP000550707"/>
    </source>
</evidence>
<name>A0A7J8DBR6_MOLMO</name>
<feature type="compositionally biased region" description="Basic and acidic residues" evidence="1">
    <location>
        <begin position="11"/>
        <end position="23"/>
    </location>
</feature>
<dbReference type="InParanoid" id="A0A7J8DBR6"/>
<dbReference type="AlphaFoldDB" id="A0A7J8DBR6"/>
<feature type="compositionally biased region" description="Basic residues" evidence="1">
    <location>
        <begin position="1"/>
        <end position="10"/>
    </location>
</feature>
<comment type="caution">
    <text evidence="2">The sequence shown here is derived from an EMBL/GenBank/DDBJ whole genome shotgun (WGS) entry which is preliminary data.</text>
</comment>
<protein>
    <submittedName>
        <fullName evidence="2">Uncharacterized protein</fullName>
    </submittedName>
</protein>
<dbReference type="EMBL" id="JACASF010000018">
    <property type="protein sequence ID" value="KAF6420568.1"/>
    <property type="molecule type" value="Genomic_DNA"/>
</dbReference>
<feature type="region of interest" description="Disordered" evidence="1">
    <location>
        <begin position="1"/>
        <end position="59"/>
    </location>
</feature>